<reference evidence="6" key="2">
    <citation type="submission" date="2017-05" db="UniProtKB">
        <authorList>
            <consortium name="EnsemblMetazoa"/>
        </authorList>
    </citation>
    <scope>IDENTIFICATION</scope>
</reference>
<name>A0A1X7TYL7_AMPQE</name>
<sequence length="235" mass="26486">MEFSFNVNLVLKERLTVLHGGGGGGGRLKSFRRDPHNSEIGAIVNEMGVASSKAQGLKAPITSYARFMQLPDQTIYLLKDSEMNNGNGSVLGFIKTGRKRLFLTDNRTLLHEVEPLCIMDFYVHETQQRRGHGKELFENVLQEEGLSAFEVAIDRPSSKFLSFLQRHYQLSSYVKQNNNFVVFDKFFTTCSHVDHGRGMHRRHSLPSSMHANTNGVTAGRSRGLRMSLSPLKNNE</sequence>
<dbReference type="EnsemblMetazoa" id="XM_003389380.3">
    <property type="protein sequence ID" value="XP_003389428.2"/>
    <property type="gene ID" value="LOC100640763"/>
</dbReference>
<feature type="domain" description="N-acetyltransferase" evidence="5">
    <location>
        <begin position="1"/>
        <end position="187"/>
    </location>
</feature>
<evidence type="ECO:0000256" key="2">
    <source>
        <dbReference type="ARBA" id="ARBA00023315"/>
    </source>
</evidence>
<dbReference type="STRING" id="400682.A0A1X7TYL7"/>
<dbReference type="SUPFAM" id="SSF55729">
    <property type="entry name" value="Acyl-CoA N-acyltransferases (Nat)"/>
    <property type="match status" value="1"/>
</dbReference>
<dbReference type="InterPro" id="IPR038746">
    <property type="entry name" value="Atat"/>
</dbReference>
<gene>
    <name evidence="6" type="primary">100640763</name>
</gene>
<comment type="function">
    <text evidence="3">Specifically acetylates 'Lys-40' in alpha-tubulin on the lumenal side of microtubules. Promotes microtubule destabilization and accelerates microtubule dynamics; this activity may be independent of acetylation activity. Acetylates alpha-tubulin with a slow enzymatic rate, due to a catalytic site that is not optimized for acetyl transfer. Enters the microtubule through each end and diffuses quickly throughout the lumen of microtubules. Acetylates only long/old microtubules because of its slow acetylation rate since it does not have time to act on dynamically unstable microtubules before the enzyme is released.</text>
</comment>
<evidence type="ECO:0000259" key="5">
    <source>
        <dbReference type="PROSITE" id="PS51730"/>
    </source>
</evidence>
<evidence type="ECO:0000256" key="4">
    <source>
        <dbReference type="SAM" id="MobiDB-lite"/>
    </source>
</evidence>
<dbReference type="InParanoid" id="A0A1X7TYL7"/>
<dbReference type="OrthoDB" id="447510at2759"/>
<dbReference type="GO" id="GO:0070507">
    <property type="term" value="P:regulation of microtubule cytoskeleton organization"/>
    <property type="evidence" value="ECO:0007669"/>
    <property type="project" value="UniProtKB-UniRule"/>
</dbReference>
<dbReference type="eggNOG" id="KOG4601">
    <property type="taxonomic scope" value="Eukaryota"/>
</dbReference>
<dbReference type="EC" id="2.3.1.108" evidence="3"/>
<feature type="region of interest" description="Disordered" evidence="4">
    <location>
        <begin position="198"/>
        <end position="235"/>
    </location>
</feature>
<reference evidence="7" key="1">
    <citation type="journal article" date="2010" name="Nature">
        <title>The Amphimedon queenslandica genome and the evolution of animal complexity.</title>
        <authorList>
            <person name="Srivastava M."/>
            <person name="Simakov O."/>
            <person name="Chapman J."/>
            <person name="Fahey B."/>
            <person name="Gauthier M.E."/>
            <person name="Mitros T."/>
            <person name="Richards G.S."/>
            <person name="Conaco C."/>
            <person name="Dacre M."/>
            <person name="Hellsten U."/>
            <person name="Larroux C."/>
            <person name="Putnam N.H."/>
            <person name="Stanke M."/>
            <person name="Adamska M."/>
            <person name="Darling A."/>
            <person name="Degnan S.M."/>
            <person name="Oakley T.H."/>
            <person name="Plachetzki D.C."/>
            <person name="Zhai Y."/>
            <person name="Adamski M."/>
            <person name="Calcino A."/>
            <person name="Cummins S.F."/>
            <person name="Goodstein D.M."/>
            <person name="Harris C."/>
            <person name="Jackson D.J."/>
            <person name="Leys S.P."/>
            <person name="Shu S."/>
            <person name="Woodcroft B.J."/>
            <person name="Vervoort M."/>
            <person name="Kosik K.S."/>
            <person name="Manning G."/>
            <person name="Degnan B.M."/>
            <person name="Rokhsar D.S."/>
        </authorList>
    </citation>
    <scope>NUCLEOTIDE SEQUENCE [LARGE SCALE GENOMIC DNA]</scope>
</reference>
<dbReference type="KEGG" id="aqu:100640763"/>
<feature type="compositionally biased region" description="Polar residues" evidence="4">
    <location>
        <begin position="205"/>
        <end position="216"/>
    </location>
</feature>
<dbReference type="EnsemblMetazoa" id="Aqu2.1.20604_001">
    <property type="protein sequence ID" value="Aqu2.1.20604_001"/>
    <property type="gene ID" value="Aqu2.1.20604"/>
</dbReference>
<dbReference type="AlphaFoldDB" id="A0A1X7TYL7"/>
<evidence type="ECO:0000313" key="6">
    <source>
        <dbReference type="EnsemblMetazoa" id="Aqu2.1.20604_001"/>
    </source>
</evidence>
<protein>
    <recommendedName>
        <fullName evidence="3">Alpha-tubulin N-acetyltransferase</fullName>
        <shortName evidence="3">Alpha-TAT</shortName>
        <shortName evidence="3">TAT</shortName>
        <ecNumber evidence="3">2.3.1.108</ecNumber>
    </recommendedName>
    <alternativeName>
        <fullName evidence="3">Acetyltransferase mec-17 homolog</fullName>
    </alternativeName>
</protein>
<proteinExistence type="inferred from homology"/>
<dbReference type="OMA" id="FFIGRHP"/>
<dbReference type="CDD" id="cd04301">
    <property type="entry name" value="NAT_SF"/>
    <property type="match status" value="1"/>
</dbReference>
<organism evidence="6">
    <name type="scientific">Amphimedon queenslandica</name>
    <name type="common">Sponge</name>
    <dbReference type="NCBI Taxonomy" id="400682"/>
    <lineage>
        <taxon>Eukaryota</taxon>
        <taxon>Metazoa</taxon>
        <taxon>Porifera</taxon>
        <taxon>Demospongiae</taxon>
        <taxon>Heteroscleromorpha</taxon>
        <taxon>Haplosclerida</taxon>
        <taxon>Niphatidae</taxon>
        <taxon>Amphimedon</taxon>
    </lineage>
</organism>
<dbReference type="PANTHER" id="PTHR12327:SF0">
    <property type="entry name" value="ALPHA-TUBULIN N-ACETYLTRANSFERASE 1"/>
    <property type="match status" value="1"/>
</dbReference>
<evidence type="ECO:0000313" key="7">
    <source>
        <dbReference type="Proteomes" id="UP000007879"/>
    </source>
</evidence>
<dbReference type="GO" id="GO:0005874">
    <property type="term" value="C:microtubule"/>
    <property type="evidence" value="ECO:0007669"/>
    <property type="project" value="InterPro"/>
</dbReference>
<evidence type="ECO:0000256" key="3">
    <source>
        <dbReference type="HAMAP-Rule" id="MF_03130"/>
    </source>
</evidence>
<dbReference type="GO" id="GO:0019799">
    <property type="term" value="F:tubulin N-acetyltransferase activity"/>
    <property type="evidence" value="ECO:0007669"/>
    <property type="project" value="UniProtKB-UniRule"/>
</dbReference>
<dbReference type="Proteomes" id="UP000007879">
    <property type="component" value="Unassembled WGS sequence"/>
</dbReference>
<comment type="similarity">
    <text evidence="3">Belongs to the acetyltransferase ATAT1 family.</text>
</comment>
<dbReference type="InterPro" id="IPR016181">
    <property type="entry name" value="Acyl_CoA_acyltransferase"/>
</dbReference>
<dbReference type="Gene3D" id="3.40.630.30">
    <property type="match status" value="1"/>
</dbReference>
<accession>A0A1X7TYL7</accession>
<dbReference type="PANTHER" id="PTHR12327">
    <property type="entry name" value="ALPHA-TUBULIN N-ACETYLTRANSFERASE 1"/>
    <property type="match status" value="1"/>
</dbReference>
<evidence type="ECO:0000256" key="1">
    <source>
        <dbReference type="ARBA" id="ARBA00022679"/>
    </source>
</evidence>
<dbReference type="PROSITE" id="PS51730">
    <property type="entry name" value="GNAT_ATAT"/>
    <property type="match status" value="1"/>
</dbReference>
<dbReference type="HAMAP" id="MF_03130">
    <property type="entry name" value="mec17"/>
    <property type="match status" value="1"/>
</dbReference>
<dbReference type="InterPro" id="IPR007965">
    <property type="entry name" value="GNAT_ATAT"/>
</dbReference>
<dbReference type="Pfam" id="PF05301">
    <property type="entry name" value="Acetyltransf_16"/>
    <property type="match status" value="1"/>
</dbReference>
<keyword evidence="7" id="KW-1185">Reference proteome</keyword>
<feature type="site" description="Crucial for catalytic activity" evidence="3">
    <location>
        <position position="55"/>
    </location>
</feature>
<feature type="binding site" evidence="3">
    <location>
        <begin position="121"/>
        <end position="134"/>
    </location>
    <ligand>
        <name>acetyl-CoA</name>
        <dbReference type="ChEBI" id="CHEBI:57288"/>
    </ligand>
</feature>
<comment type="caution">
    <text evidence="3">Lacks conserved residue(s) required for the propagation of feature annotation.</text>
</comment>
<comment type="catalytic activity">
    <reaction evidence="3">
        <text>L-lysyl-[alpha-tubulin] + acetyl-CoA = N(6)-acetyl-L-lysyl-[alpha-tubulin] + CoA + H(+)</text>
        <dbReference type="Rhea" id="RHEA:15277"/>
        <dbReference type="Rhea" id="RHEA-COMP:11278"/>
        <dbReference type="Rhea" id="RHEA-COMP:11279"/>
        <dbReference type="ChEBI" id="CHEBI:15378"/>
        <dbReference type="ChEBI" id="CHEBI:29969"/>
        <dbReference type="ChEBI" id="CHEBI:57287"/>
        <dbReference type="ChEBI" id="CHEBI:57288"/>
        <dbReference type="ChEBI" id="CHEBI:61930"/>
        <dbReference type="EC" id="2.3.1.108"/>
    </reaction>
</comment>
<keyword evidence="2 3" id="KW-0012">Acyltransferase</keyword>
<keyword evidence="1 3" id="KW-0808">Transferase</keyword>